<feature type="domain" description="Peptidase S1" evidence="2">
    <location>
        <begin position="42"/>
        <end position="324"/>
    </location>
</feature>
<keyword evidence="4" id="KW-1185">Reference proteome</keyword>
<proteinExistence type="predicted"/>
<gene>
    <name evidence="3" type="ORF">AZI86_11450</name>
</gene>
<dbReference type="InterPro" id="IPR001254">
    <property type="entry name" value="Trypsin_dom"/>
</dbReference>
<dbReference type="InterPro" id="IPR009003">
    <property type="entry name" value="Peptidase_S1_PA"/>
</dbReference>
<dbReference type="Gene3D" id="2.40.10.10">
    <property type="entry name" value="Trypsin-like serine proteases"/>
    <property type="match status" value="1"/>
</dbReference>
<name>A0A150WM81_BDEBC</name>
<evidence type="ECO:0000313" key="4">
    <source>
        <dbReference type="Proteomes" id="UP000075320"/>
    </source>
</evidence>
<dbReference type="InterPro" id="IPR018114">
    <property type="entry name" value="TRYPSIN_HIS"/>
</dbReference>
<dbReference type="GO" id="GO:0006508">
    <property type="term" value="P:proteolysis"/>
    <property type="evidence" value="ECO:0007669"/>
    <property type="project" value="InterPro"/>
</dbReference>
<comment type="caution">
    <text evidence="3">The sequence shown here is derived from an EMBL/GenBank/DDBJ whole genome shotgun (WGS) entry which is preliminary data.</text>
</comment>
<accession>A0A150WM81</accession>
<dbReference type="OrthoDB" id="5290116at2"/>
<dbReference type="InterPro" id="IPR043504">
    <property type="entry name" value="Peptidase_S1_PA_chymotrypsin"/>
</dbReference>
<dbReference type="SMART" id="SM00020">
    <property type="entry name" value="Tryp_SPc"/>
    <property type="match status" value="1"/>
</dbReference>
<protein>
    <recommendedName>
        <fullName evidence="2">Peptidase S1 domain-containing protein</fullName>
    </recommendedName>
</protein>
<dbReference type="PANTHER" id="PTHR24260:SF132">
    <property type="entry name" value="PEPTIDASE S1 DOMAIN-CONTAINING PROTEIN"/>
    <property type="match status" value="1"/>
</dbReference>
<dbReference type="PRINTS" id="PR00722">
    <property type="entry name" value="CHYMOTRYPSIN"/>
</dbReference>
<dbReference type="Pfam" id="PF00089">
    <property type="entry name" value="Trypsin"/>
    <property type="match status" value="2"/>
</dbReference>
<dbReference type="EMBL" id="LUKE01000002">
    <property type="protein sequence ID" value="KYG64813.1"/>
    <property type="molecule type" value="Genomic_DNA"/>
</dbReference>
<dbReference type="InterPro" id="IPR051333">
    <property type="entry name" value="CLIP_Serine_Protease"/>
</dbReference>
<dbReference type="PROSITE" id="PS50240">
    <property type="entry name" value="TRYPSIN_DOM"/>
    <property type="match status" value="1"/>
</dbReference>
<feature type="chain" id="PRO_5007573233" description="Peptidase S1 domain-containing protein" evidence="1">
    <location>
        <begin position="22"/>
        <end position="328"/>
    </location>
</feature>
<dbReference type="PANTHER" id="PTHR24260">
    <property type="match status" value="1"/>
</dbReference>
<dbReference type="AlphaFoldDB" id="A0A150WM81"/>
<evidence type="ECO:0000313" key="3">
    <source>
        <dbReference type="EMBL" id="KYG64813.1"/>
    </source>
</evidence>
<dbReference type="PROSITE" id="PS00134">
    <property type="entry name" value="TRYPSIN_HIS"/>
    <property type="match status" value="1"/>
</dbReference>
<evidence type="ECO:0000259" key="2">
    <source>
        <dbReference type="PROSITE" id="PS50240"/>
    </source>
</evidence>
<dbReference type="GO" id="GO:0004252">
    <property type="term" value="F:serine-type endopeptidase activity"/>
    <property type="evidence" value="ECO:0007669"/>
    <property type="project" value="InterPro"/>
</dbReference>
<organism evidence="3 4">
    <name type="scientific">Bdellovibrio bacteriovorus</name>
    <dbReference type="NCBI Taxonomy" id="959"/>
    <lineage>
        <taxon>Bacteria</taxon>
        <taxon>Pseudomonadati</taxon>
        <taxon>Bdellovibrionota</taxon>
        <taxon>Bdellovibrionia</taxon>
        <taxon>Bdellovibrionales</taxon>
        <taxon>Pseudobdellovibrionaceae</taxon>
        <taxon>Bdellovibrio</taxon>
    </lineage>
</organism>
<evidence type="ECO:0000256" key="1">
    <source>
        <dbReference type="SAM" id="SignalP"/>
    </source>
</evidence>
<keyword evidence="1" id="KW-0732">Signal</keyword>
<dbReference type="RefSeq" id="WP_061835324.1">
    <property type="nucleotide sequence ID" value="NZ_LUKE01000002.1"/>
</dbReference>
<dbReference type="InterPro" id="IPR001314">
    <property type="entry name" value="Peptidase_S1A"/>
</dbReference>
<reference evidence="3 4" key="1">
    <citation type="submission" date="2016-03" db="EMBL/GenBank/DDBJ databases">
        <authorList>
            <person name="Ploux O."/>
        </authorList>
    </citation>
    <scope>NUCLEOTIDE SEQUENCE [LARGE SCALE GENOMIC DNA]</scope>
    <source>
        <strain evidence="3 4">R0</strain>
    </source>
</reference>
<feature type="signal peptide" evidence="1">
    <location>
        <begin position="1"/>
        <end position="21"/>
    </location>
</feature>
<dbReference type="Proteomes" id="UP000075320">
    <property type="component" value="Unassembled WGS sequence"/>
</dbReference>
<sequence length="328" mass="36430">MSRSLVILLAVLLSKSFVAHAMVVPNIKLEPQQSESMAHSVVYQGNAVKPDNPISKSTFSVVSYNQEDPSWMNPGCTGTVIAPRAILTAAHCFSDEPSRFDSVGVRFFSKEHGKYIIKKIVKVVKSDRFKVQNARGSVNTYSKIQGDIAVAFLESPIAGAKPVRLPSEKLVVTEKDLLWVSGFGENGISNYDYMKTDPEAGPLMQKLKSKNLNATQKQEIEEYLEQFMFFKPLLYTQAKGRLYPRLDGDLAKLIYYSRNTTCKGDSGGPTYLRDGAGNLTVIGVISSGTNQPCGEPPHSIFNKYYESTNIYVPFYVKWIKTELAKNGQ</sequence>
<dbReference type="SUPFAM" id="SSF50494">
    <property type="entry name" value="Trypsin-like serine proteases"/>
    <property type="match status" value="1"/>
</dbReference>